<evidence type="ECO:0000256" key="3">
    <source>
        <dbReference type="ARBA" id="ARBA00023054"/>
    </source>
</evidence>
<evidence type="ECO:0000256" key="4">
    <source>
        <dbReference type="ARBA" id="ARBA00023212"/>
    </source>
</evidence>
<feature type="compositionally biased region" description="Basic and acidic residues" evidence="7">
    <location>
        <begin position="219"/>
        <end position="229"/>
    </location>
</feature>
<dbReference type="Gene3D" id="2.170.210.20">
    <property type="entry name" value="Spindle assembly abnormal protein 6, N-terminal domain"/>
    <property type="match status" value="1"/>
</dbReference>
<evidence type="ECO:0000256" key="6">
    <source>
        <dbReference type="SAM" id="Coils"/>
    </source>
</evidence>
<evidence type="ECO:0000313" key="9">
    <source>
        <dbReference type="EMBL" id="KAK9786996.1"/>
    </source>
</evidence>
<organism evidence="9 10">
    <name type="scientific">Symbiochloris irregularis</name>
    <dbReference type="NCBI Taxonomy" id="706552"/>
    <lineage>
        <taxon>Eukaryota</taxon>
        <taxon>Viridiplantae</taxon>
        <taxon>Chlorophyta</taxon>
        <taxon>core chlorophytes</taxon>
        <taxon>Trebouxiophyceae</taxon>
        <taxon>Trebouxiales</taxon>
        <taxon>Trebouxiaceae</taxon>
        <taxon>Symbiochloris</taxon>
    </lineage>
</organism>
<accession>A0AAW1NHQ7</accession>
<feature type="coiled-coil region" evidence="6">
    <location>
        <begin position="451"/>
        <end position="485"/>
    </location>
</feature>
<feature type="compositionally biased region" description="Basic and acidic residues" evidence="7">
    <location>
        <begin position="236"/>
        <end position="260"/>
    </location>
</feature>
<dbReference type="PANTHER" id="PTHR44281">
    <property type="entry name" value="SPINDLE ASSEMBLY ABNORMAL PROTEIN 6 HOMOLOG"/>
    <property type="match status" value="1"/>
</dbReference>
<evidence type="ECO:0000256" key="5">
    <source>
        <dbReference type="ARBA" id="ARBA00023306"/>
    </source>
</evidence>
<protein>
    <recommendedName>
        <fullName evidence="8">Spindle assembly abnormal protein 6 N-terminal domain-containing protein</fullName>
    </recommendedName>
</protein>
<proteinExistence type="predicted"/>
<feature type="domain" description="Spindle assembly abnormal protein 6 N-terminal" evidence="8">
    <location>
        <begin position="26"/>
        <end position="156"/>
    </location>
</feature>
<keyword evidence="3 6" id="KW-0175">Coiled coil</keyword>
<dbReference type="Pfam" id="PF16531">
    <property type="entry name" value="SAS-6_N"/>
    <property type="match status" value="1"/>
</dbReference>
<keyword evidence="4" id="KW-0206">Cytoskeleton</keyword>
<feature type="compositionally biased region" description="Low complexity" evidence="7">
    <location>
        <begin position="500"/>
        <end position="514"/>
    </location>
</feature>
<sequence length="547" mass="60704">MAVNLGAARRAADACAFDLESAANLFWATVPALVHQAGRDSQRADLTVRILSGFDRHNPSSRVLRINLSSEQELTFLHTLEVGEDDFQALKADQGILVDYGSFPGKLVSLLQKCIDSRDEKQPRYQTVLTCHAVDTIFRIVETNDFNQLPHITLAFRPGDDAAVKKFLAFRLSEVKAEGTQLKGQLASSQAKGTSLQGALDEAGQQLTTAHKEAERVAVHSEASQRTRDAAAAQARSEEVASVREHADREREAAQQRHTETLSNLNQRLAELDNDNRCLREAKCQLEAKASELACRLGVAEGAARALEDESSHLRGVASTAARDRADRDAEAADLKARLRLADDKAQGQQQVMWEQGERIKGLEATVRHVEERCAELKQALTSQESRAKECSEEATRGSHALDKLRDELATCKERLQRRDDTISHQEAELAARQAAMQQSAHESATLTHAHERLQGDLRDVQEERQQLKQKLEDSRQQLQGNEQMIRWLNNQVNEAQMQMSSMSISSRYSPRSSTLPRVSPRDHLPPTAKPPAPLSATAPMGTFRNT</sequence>
<feature type="region of interest" description="Disordered" evidence="7">
    <location>
        <begin position="499"/>
        <end position="547"/>
    </location>
</feature>
<evidence type="ECO:0000259" key="8">
    <source>
        <dbReference type="Pfam" id="PF16531"/>
    </source>
</evidence>
<reference evidence="9 10" key="1">
    <citation type="journal article" date="2024" name="Nat. Commun.">
        <title>Phylogenomics reveals the evolutionary origins of lichenization in chlorophyte algae.</title>
        <authorList>
            <person name="Puginier C."/>
            <person name="Libourel C."/>
            <person name="Otte J."/>
            <person name="Skaloud P."/>
            <person name="Haon M."/>
            <person name="Grisel S."/>
            <person name="Petersen M."/>
            <person name="Berrin J.G."/>
            <person name="Delaux P.M."/>
            <person name="Dal Grande F."/>
            <person name="Keller J."/>
        </authorList>
    </citation>
    <scope>NUCLEOTIDE SEQUENCE [LARGE SCALE GENOMIC DNA]</scope>
    <source>
        <strain evidence="9 10">SAG 2036</strain>
    </source>
</reference>
<dbReference type="EMBL" id="JALJOQ010000259">
    <property type="protein sequence ID" value="KAK9786996.1"/>
    <property type="molecule type" value="Genomic_DNA"/>
</dbReference>
<feature type="region of interest" description="Disordered" evidence="7">
    <location>
        <begin position="219"/>
        <end position="260"/>
    </location>
</feature>
<keyword evidence="2" id="KW-0963">Cytoplasm</keyword>
<dbReference type="InterPro" id="IPR032396">
    <property type="entry name" value="SAS-6_N"/>
</dbReference>
<dbReference type="Proteomes" id="UP001465755">
    <property type="component" value="Unassembled WGS sequence"/>
</dbReference>
<dbReference type="InterPro" id="IPR038558">
    <property type="entry name" value="SAS-6_N_sf"/>
</dbReference>
<name>A0AAW1NHQ7_9CHLO</name>
<dbReference type="CDD" id="cd10142">
    <property type="entry name" value="HD_SAS6_N"/>
    <property type="match status" value="1"/>
</dbReference>
<keyword evidence="5" id="KW-0131">Cell cycle</keyword>
<comment type="subcellular location">
    <subcellularLocation>
        <location evidence="1">Cytoplasm</location>
        <location evidence="1">Cytoskeleton</location>
        <location evidence="1">Microtubule organizing center</location>
        <location evidence="1">Centrosome</location>
    </subcellularLocation>
</comment>
<gene>
    <name evidence="9" type="ORF">WJX73_008716</name>
</gene>
<evidence type="ECO:0000256" key="1">
    <source>
        <dbReference type="ARBA" id="ARBA00004300"/>
    </source>
</evidence>
<evidence type="ECO:0000256" key="7">
    <source>
        <dbReference type="SAM" id="MobiDB-lite"/>
    </source>
</evidence>
<evidence type="ECO:0000313" key="10">
    <source>
        <dbReference type="Proteomes" id="UP001465755"/>
    </source>
</evidence>
<evidence type="ECO:0000256" key="2">
    <source>
        <dbReference type="ARBA" id="ARBA00022490"/>
    </source>
</evidence>
<dbReference type="PANTHER" id="PTHR44281:SF2">
    <property type="entry name" value="SPINDLE ASSEMBLY ABNORMAL PROTEIN 6 HOMOLOG"/>
    <property type="match status" value="1"/>
</dbReference>
<dbReference type="AlphaFoldDB" id="A0AAW1NHQ7"/>
<comment type="caution">
    <text evidence="9">The sequence shown here is derived from an EMBL/GenBank/DDBJ whole genome shotgun (WGS) entry which is preliminary data.</text>
</comment>
<keyword evidence="10" id="KW-1185">Reference proteome</keyword>
<feature type="coiled-coil region" evidence="6">
    <location>
        <begin position="360"/>
        <end position="422"/>
    </location>
</feature>